<sequence length="318" mass="34931">MASHDAWALVCRLFSGGTPLSRSTLSPSEIAASSAIGKAVKPVALNQTFTLCPYCQQHRCQIWGGGKGGRICHCPECGQVAVQADDLAALELDEEWFRAKLRLAMDINSRDGIIYLGADVWHLGDARSAPVLLARSLMNIWREPTILDRVRVKGGNIRVIAPRHRETRGEPLGHGVEWLSLEERFAFYGGGITYTPVAETAGMSVVDDPTKPVFGPFSADFRWVTLPGWPHGLIRCTDGQAAIFKALLSFKGEPMTAERIMERAGLDSDKLIDIFKVKSRDRDKPEAGGPKYAYDAIVSRNRREGLYWISPLPAGAAQ</sequence>
<reference evidence="1" key="1">
    <citation type="journal article" date="2023" name="Nat. Microbiol.">
        <title>Enrichment and characterization of a nitric oxide-reducing microbial community in a continuous bioreactor.</title>
        <authorList>
            <person name="Garrido-Amador P."/>
            <person name="Stortenbeker N."/>
            <person name="Wessels H.J.C.T."/>
            <person name="Speth D.R."/>
            <person name="Garcia-Heredia I."/>
            <person name="Kartal B."/>
        </authorList>
    </citation>
    <scope>NUCLEOTIDE SEQUENCE</scope>
    <source>
        <strain evidence="1">MAG1</strain>
    </source>
</reference>
<protein>
    <submittedName>
        <fullName evidence="1">Uncharacterized protein</fullName>
    </submittedName>
</protein>
<dbReference type="AlphaFoldDB" id="A0AA49IXI0"/>
<name>A0AA49IXI0_9PROT</name>
<gene>
    <name evidence="1" type="ORF">OHM77_06990</name>
</gene>
<dbReference type="KEGG" id="npv:OHM77_06990"/>
<dbReference type="EMBL" id="CP107246">
    <property type="protein sequence ID" value="WIM04456.1"/>
    <property type="molecule type" value="Genomic_DNA"/>
</dbReference>
<proteinExistence type="predicted"/>
<organism evidence="1">
    <name type="scientific">Candidatus Nitricoxidivorans perseverans</name>
    <dbReference type="NCBI Taxonomy" id="2975601"/>
    <lineage>
        <taxon>Bacteria</taxon>
        <taxon>Pseudomonadati</taxon>
        <taxon>Pseudomonadota</taxon>
        <taxon>Betaproteobacteria</taxon>
        <taxon>Nitrosomonadales</taxon>
        <taxon>Sterolibacteriaceae</taxon>
        <taxon>Candidatus Nitricoxidivorans</taxon>
    </lineage>
</organism>
<dbReference type="Proteomes" id="UP001234916">
    <property type="component" value="Chromosome"/>
</dbReference>
<accession>A0AA49IXI0</accession>
<evidence type="ECO:0000313" key="1">
    <source>
        <dbReference type="EMBL" id="WIM04456.1"/>
    </source>
</evidence>